<sequence length="209" mass="23192">MVLLTSSQVSVAISSLIVVSFTTALFLSGYVLQQATVRDLRAAIKPQMVRPPPELQLSLQPQFRDEDLDQRGIVDATPVEVEKFSHIQEENPVSIAAVSEKEGNSNEGSKTGADDEEDMIGATRWQKEQRRKQRLLANSEQAQKPLKREGAKAKVTQKGSGASTQSTKDAKTKAAQKPLSKAERRKKIKEEILAAGEGESYQGYRRRKW</sequence>
<keyword evidence="2" id="KW-0472">Membrane</keyword>
<organism evidence="3 4">
    <name type="scientific">Hymenoscyphus fraxineus</name>
    <dbReference type="NCBI Taxonomy" id="746836"/>
    <lineage>
        <taxon>Eukaryota</taxon>
        <taxon>Fungi</taxon>
        <taxon>Dikarya</taxon>
        <taxon>Ascomycota</taxon>
        <taxon>Pezizomycotina</taxon>
        <taxon>Leotiomycetes</taxon>
        <taxon>Helotiales</taxon>
        <taxon>Helotiaceae</taxon>
        <taxon>Hymenoscyphus</taxon>
    </lineage>
</organism>
<keyword evidence="4" id="KW-1185">Reference proteome</keyword>
<dbReference type="OrthoDB" id="5367275at2759"/>
<name>A0A9N9L0W7_9HELO</name>
<evidence type="ECO:0000256" key="2">
    <source>
        <dbReference type="SAM" id="Phobius"/>
    </source>
</evidence>
<proteinExistence type="predicted"/>
<keyword evidence="2" id="KW-1133">Transmembrane helix</keyword>
<comment type="caution">
    <text evidence="3">The sequence shown here is derived from an EMBL/GenBank/DDBJ whole genome shotgun (WGS) entry which is preliminary data.</text>
</comment>
<gene>
    <name evidence="3" type="ORF">HYFRA_00000051</name>
</gene>
<dbReference type="AlphaFoldDB" id="A0A9N9L0W7"/>
<protein>
    <submittedName>
        <fullName evidence="3">Uncharacterized protein</fullName>
    </submittedName>
</protein>
<reference evidence="3" key="1">
    <citation type="submission" date="2021-07" db="EMBL/GenBank/DDBJ databases">
        <authorList>
            <person name="Durling M."/>
        </authorList>
    </citation>
    <scope>NUCLEOTIDE SEQUENCE</scope>
</reference>
<keyword evidence="2" id="KW-0812">Transmembrane</keyword>
<evidence type="ECO:0000313" key="4">
    <source>
        <dbReference type="Proteomes" id="UP000696280"/>
    </source>
</evidence>
<evidence type="ECO:0000256" key="1">
    <source>
        <dbReference type="SAM" id="MobiDB-lite"/>
    </source>
</evidence>
<dbReference type="Proteomes" id="UP000696280">
    <property type="component" value="Unassembled WGS sequence"/>
</dbReference>
<feature type="region of interest" description="Disordered" evidence="1">
    <location>
        <begin position="92"/>
        <end position="209"/>
    </location>
</feature>
<feature type="transmembrane region" description="Helical" evidence="2">
    <location>
        <begin position="12"/>
        <end position="32"/>
    </location>
</feature>
<dbReference type="EMBL" id="CAJVRL010000081">
    <property type="protein sequence ID" value="CAG8957716.1"/>
    <property type="molecule type" value="Genomic_DNA"/>
</dbReference>
<feature type="compositionally biased region" description="Polar residues" evidence="1">
    <location>
        <begin position="157"/>
        <end position="167"/>
    </location>
</feature>
<evidence type="ECO:0000313" key="3">
    <source>
        <dbReference type="EMBL" id="CAG8957716.1"/>
    </source>
</evidence>
<accession>A0A9N9L0W7</accession>